<dbReference type="AlphaFoldDB" id="A0A7G9YRQ1"/>
<reference evidence="1" key="1">
    <citation type="submission" date="2020-06" db="EMBL/GenBank/DDBJ databases">
        <title>Unique genomic features of the anaerobic methanotrophic archaea.</title>
        <authorList>
            <person name="Chadwick G.L."/>
            <person name="Skennerton C.T."/>
            <person name="Laso-Perez R."/>
            <person name="Leu A.O."/>
            <person name="Speth D.R."/>
            <person name="Yu H."/>
            <person name="Morgan-Lang C."/>
            <person name="Hatzenpichler R."/>
            <person name="Goudeau D."/>
            <person name="Malmstrom R."/>
            <person name="Brazelton W.J."/>
            <person name="Woyke T."/>
            <person name="Hallam S.J."/>
            <person name="Tyson G.W."/>
            <person name="Wegener G."/>
            <person name="Boetius A."/>
            <person name="Orphan V."/>
        </authorList>
    </citation>
    <scope>NUCLEOTIDE SEQUENCE</scope>
</reference>
<sequence>METMSKSELPGIIQPYKKHPLIKDRNPSDFMSIDDEPLNKIIRSVDLILRGLRENYFKGQKTMTRLDAGKFSSSILISRGWLFLDAAHATNDVDTIIERIYASTKTTTRPNVVRNVRKSTIPRLKKNGLLELDESDKTVIEVMPYPISSKLFVLKEFVNNEVLFNQQINQFGILGKVQYFPELTSNLKTGAMSSQYFERDYKALSDIDVIRERAIRGIDYTLAKAYLLDNKRSYDIWATVLETGEHVRKGLKELMELLGQLGGFASQSELNRMLNSNTRMVNRLIRRVDGMGLAQRSYTAEFEDALSRPIETRIPFNYHQLNNAERMLTLCRSVPEAAEILEKLRSEQRIEEDGLLNEFDPISVGKVRNYLSEIGVITEKSLENDLWEIAPDKEGTEFLSEVLTIVANSRKVLGEDIEINRKLEDFFKNKDDDSLEKTFKDVEKDFLDEIPLP</sequence>
<dbReference type="EMBL" id="MT631448">
    <property type="protein sequence ID" value="QNO50685.1"/>
    <property type="molecule type" value="Genomic_DNA"/>
</dbReference>
<evidence type="ECO:0000313" key="1">
    <source>
        <dbReference type="EMBL" id="QNO50685.1"/>
    </source>
</evidence>
<gene>
    <name evidence="1" type="ORF">HLBKPKBF_00003</name>
</gene>
<name>A0A7G9YRQ1_9EURY</name>
<accession>A0A7G9YRQ1</accession>
<proteinExistence type="predicted"/>
<protein>
    <submittedName>
        <fullName evidence="1">Uncharacterized protein</fullName>
    </submittedName>
</protein>
<organism evidence="1">
    <name type="scientific">Candidatus Methanogaster sp. ANME-2c ERB4</name>
    <dbReference type="NCBI Taxonomy" id="2759911"/>
    <lineage>
        <taxon>Archaea</taxon>
        <taxon>Methanobacteriati</taxon>
        <taxon>Methanobacteriota</taxon>
        <taxon>Stenosarchaea group</taxon>
        <taxon>Methanomicrobia</taxon>
        <taxon>Methanosarcinales</taxon>
        <taxon>ANME-2 cluster</taxon>
        <taxon>Candidatus Methanogasteraceae</taxon>
        <taxon>Candidatus Methanogaster</taxon>
    </lineage>
</organism>